<evidence type="ECO:0000313" key="10">
    <source>
        <dbReference type="Proteomes" id="UP000593594"/>
    </source>
</evidence>
<evidence type="ECO:0000256" key="6">
    <source>
        <dbReference type="ARBA" id="ARBA00023316"/>
    </source>
</evidence>
<comment type="function">
    <text evidence="7">Functions as a peptidoglycan terminase that cleaves nascent peptidoglycan strands endolytically to terminate their elongation.</text>
</comment>
<dbReference type="GO" id="GO:0008932">
    <property type="term" value="F:lytic endotransglycosylase activity"/>
    <property type="evidence" value="ECO:0007669"/>
    <property type="project" value="UniProtKB-UniRule"/>
</dbReference>
<evidence type="ECO:0000256" key="4">
    <source>
        <dbReference type="ARBA" id="ARBA00023136"/>
    </source>
</evidence>
<keyword evidence="3 7" id="KW-1133">Transmembrane helix</keyword>
<dbReference type="KEGG" id="kmn:HW532_19520"/>
<evidence type="ECO:0000313" key="9">
    <source>
        <dbReference type="EMBL" id="QPC44698.1"/>
    </source>
</evidence>
<dbReference type="InterPro" id="IPR003770">
    <property type="entry name" value="MLTG-like"/>
</dbReference>
<feature type="site" description="Important for catalytic activity" evidence="7">
    <location>
        <position position="219"/>
    </location>
</feature>
<dbReference type="EMBL" id="CP058214">
    <property type="protein sequence ID" value="QPC44698.1"/>
    <property type="molecule type" value="Genomic_DNA"/>
</dbReference>
<keyword evidence="7" id="KW-0997">Cell inner membrane</keyword>
<dbReference type="Gene3D" id="3.30.160.60">
    <property type="entry name" value="Classic Zinc Finger"/>
    <property type="match status" value="1"/>
</dbReference>
<comment type="catalytic activity">
    <reaction evidence="7">
        <text>a peptidoglycan chain = a peptidoglycan chain with N-acetyl-1,6-anhydromuramyl-[peptide] at the reducing end + a peptidoglycan chain with N-acetylglucosamine at the non-reducing end.</text>
        <dbReference type="EC" id="4.2.2.29"/>
    </reaction>
</comment>
<evidence type="ECO:0000256" key="3">
    <source>
        <dbReference type="ARBA" id="ARBA00022989"/>
    </source>
</evidence>
<keyword evidence="1 7" id="KW-1003">Cell membrane</keyword>
<dbReference type="PANTHER" id="PTHR30518:SF2">
    <property type="entry name" value="ENDOLYTIC MUREIN TRANSGLYCOSYLASE"/>
    <property type="match status" value="1"/>
</dbReference>
<dbReference type="PANTHER" id="PTHR30518">
    <property type="entry name" value="ENDOLYTIC MUREIN TRANSGLYCOSYLASE"/>
    <property type="match status" value="1"/>
</dbReference>
<evidence type="ECO:0000256" key="5">
    <source>
        <dbReference type="ARBA" id="ARBA00023239"/>
    </source>
</evidence>
<dbReference type="RefSeq" id="WP_213162067.1">
    <property type="nucleotide sequence ID" value="NZ_CP058214.1"/>
</dbReference>
<sequence>MPHDQLKPPRKRRRRSLRSAAATLFAFAILAIATAAAVFLYGKWKFEEPGPLAQEATVVIDRGLGTARIARRLEEAGAISDARLFLVAAVATDKAGRLKAGEYSFPAGASMASVMDKLAKGKAIARKLTIPEGLTSAQIVERVRAEPALTGEIGTVPDEGTLLPETYHFQRGDDRQALIDRMRAAHDTLLEKLWSQRDTSIPVETPEEAVILASIVEKETGIPEERPEVAAVFHNRLKRGMRLQSDPTIIYGISGGDGPLDRPLTKSDIDEKTDYNTYQIDGLPPTPIANPGRAALEAVVKPADTKALYFVADGTGGHVFANTLAEHRRNVGKWRKIEKELRLEAEKAEAAAAEAEAEASADEAAAASDNDADVADDSAAAPASETVAPDDKPVPQAEIAALEPASQGTDAEDASVETDDASASTGAPEAAGNAEDADEADGKTAASTAGSVPLPRPKPARPAQ</sequence>
<dbReference type="GO" id="GO:0005886">
    <property type="term" value="C:plasma membrane"/>
    <property type="evidence" value="ECO:0007669"/>
    <property type="project" value="UniProtKB-UniRule"/>
</dbReference>
<keyword evidence="10" id="KW-1185">Reference proteome</keyword>
<evidence type="ECO:0000256" key="2">
    <source>
        <dbReference type="ARBA" id="ARBA00022692"/>
    </source>
</evidence>
<dbReference type="EC" id="4.2.2.29" evidence="7"/>
<comment type="similarity">
    <text evidence="7">Belongs to the transglycosylase MltG family.</text>
</comment>
<dbReference type="Gene3D" id="3.30.1490.480">
    <property type="entry name" value="Endolytic murein transglycosylase"/>
    <property type="match status" value="1"/>
</dbReference>
<protein>
    <recommendedName>
        <fullName evidence="7">Endolytic murein transglycosylase</fullName>
        <ecNumber evidence="7">4.2.2.29</ecNumber>
    </recommendedName>
    <alternativeName>
        <fullName evidence="7">Peptidoglycan lytic transglycosylase</fullName>
    </alternativeName>
    <alternativeName>
        <fullName evidence="7">Peptidoglycan polymerization terminase</fullName>
    </alternativeName>
</protein>
<dbReference type="AlphaFoldDB" id="A0A7S8HDU9"/>
<accession>A0A7S8HDU9</accession>
<keyword evidence="2 7" id="KW-0812">Transmembrane</keyword>
<gene>
    <name evidence="7 9" type="primary">mltG</name>
    <name evidence="9" type="ORF">HW532_19520</name>
</gene>
<dbReference type="GO" id="GO:0009252">
    <property type="term" value="P:peptidoglycan biosynthetic process"/>
    <property type="evidence" value="ECO:0007669"/>
    <property type="project" value="UniProtKB-UniRule"/>
</dbReference>
<evidence type="ECO:0000256" key="1">
    <source>
        <dbReference type="ARBA" id="ARBA00022475"/>
    </source>
</evidence>
<keyword evidence="5 7" id="KW-0456">Lyase</keyword>
<dbReference type="NCBIfam" id="TIGR00247">
    <property type="entry name" value="endolytic transglycosylase MltG"/>
    <property type="match status" value="1"/>
</dbReference>
<organism evidence="9 10">
    <name type="scientific">Kaustia mangrovi</name>
    <dbReference type="NCBI Taxonomy" id="2593653"/>
    <lineage>
        <taxon>Bacteria</taxon>
        <taxon>Pseudomonadati</taxon>
        <taxon>Pseudomonadota</taxon>
        <taxon>Alphaproteobacteria</taxon>
        <taxon>Hyphomicrobiales</taxon>
        <taxon>Parvibaculaceae</taxon>
        <taxon>Kaustia</taxon>
    </lineage>
</organism>
<dbReference type="HAMAP" id="MF_02065">
    <property type="entry name" value="MltG"/>
    <property type="match status" value="1"/>
</dbReference>
<proteinExistence type="inferred from homology"/>
<dbReference type="CDD" id="cd08010">
    <property type="entry name" value="MltG_like"/>
    <property type="match status" value="1"/>
</dbReference>
<dbReference type="Proteomes" id="UP000593594">
    <property type="component" value="Chromosome"/>
</dbReference>
<dbReference type="Pfam" id="PF02618">
    <property type="entry name" value="YceG"/>
    <property type="match status" value="1"/>
</dbReference>
<name>A0A7S8HDU9_9HYPH</name>
<feature type="region of interest" description="Disordered" evidence="8">
    <location>
        <begin position="352"/>
        <end position="464"/>
    </location>
</feature>
<dbReference type="GO" id="GO:0071555">
    <property type="term" value="P:cell wall organization"/>
    <property type="evidence" value="ECO:0007669"/>
    <property type="project" value="UniProtKB-KW"/>
</dbReference>
<feature type="compositionally biased region" description="Acidic residues" evidence="8">
    <location>
        <begin position="410"/>
        <end position="420"/>
    </location>
</feature>
<keyword evidence="4 7" id="KW-0472">Membrane</keyword>
<reference evidence="9 10" key="1">
    <citation type="submission" date="2020-06" db="EMBL/GenBank/DDBJ databases">
        <title>Genome sequence of 2 isolates from Red Sea Mangroves.</title>
        <authorList>
            <person name="Sefrji F."/>
            <person name="Michoud G."/>
            <person name="Merlino G."/>
            <person name="Daffonchio D."/>
        </authorList>
    </citation>
    <scope>NUCLEOTIDE SEQUENCE [LARGE SCALE GENOMIC DNA]</scope>
    <source>
        <strain evidence="9 10">R1DC25</strain>
    </source>
</reference>
<keyword evidence="6 7" id="KW-0961">Cell wall biogenesis/degradation</keyword>
<evidence type="ECO:0000256" key="8">
    <source>
        <dbReference type="SAM" id="MobiDB-lite"/>
    </source>
</evidence>
<evidence type="ECO:0000256" key="7">
    <source>
        <dbReference type="HAMAP-Rule" id="MF_02065"/>
    </source>
</evidence>